<dbReference type="EMBL" id="JAEPBG010000006">
    <property type="protein sequence ID" value="MBK4736144.1"/>
    <property type="molecule type" value="Genomic_DNA"/>
</dbReference>
<proteinExistence type="predicted"/>
<accession>A0A934SV45</accession>
<dbReference type="SUPFAM" id="SSF46785">
    <property type="entry name" value="Winged helix' DNA-binding domain"/>
    <property type="match status" value="1"/>
</dbReference>
<gene>
    <name evidence="1" type="ORF">JJB74_16095</name>
</gene>
<organism evidence="1 2">
    <name type="scientific">Noviherbaspirillum pedocola</name>
    <dbReference type="NCBI Taxonomy" id="2801341"/>
    <lineage>
        <taxon>Bacteria</taxon>
        <taxon>Pseudomonadati</taxon>
        <taxon>Pseudomonadota</taxon>
        <taxon>Betaproteobacteria</taxon>
        <taxon>Burkholderiales</taxon>
        <taxon>Oxalobacteraceae</taxon>
        <taxon>Noviherbaspirillum</taxon>
    </lineage>
</organism>
<keyword evidence="2" id="KW-1185">Reference proteome</keyword>
<evidence type="ECO:0000313" key="2">
    <source>
        <dbReference type="Proteomes" id="UP000622890"/>
    </source>
</evidence>
<dbReference type="Proteomes" id="UP000622890">
    <property type="component" value="Unassembled WGS sequence"/>
</dbReference>
<dbReference type="RefSeq" id="WP_200593293.1">
    <property type="nucleotide sequence ID" value="NZ_JAEPBG010000006.1"/>
</dbReference>
<evidence type="ECO:0000313" key="1">
    <source>
        <dbReference type="EMBL" id="MBK4736144.1"/>
    </source>
</evidence>
<protein>
    <submittedName>
        <fullName evidence="1">Winged helix-turn-helix domain-containing protein</fullName>
    </submittedName>
</protein>
<reference evidence="1" key="1">
    <citation type="submission" date="2021-01" db="EMBL/GenBank/DDBJ databases">
        <title>Genome sequence of strain Noviherbaspirillum sp. DKR-6.</title>
        <authorList>
            <person name="Chaudhary D.K."/>
        </authorList>
    </citation>
    <scope>NUCLEOTIDE SEQUENCE</scope>
    <source>
        <strain evidence="1">DKR-6</strain>
    </source>
</reference>
<sequence>MTTKARLGATYLRFLELAEAICSLPSLPALDPLEERMLGSIARANDEGADLSVRTMMSRVEFGAPATIHTRLKSMRAKGWILLSDTEDARRKQVELSQAALMHFDKLSKCVMKAASTTR</sequence>
<dbReference type="InterPro" id="IPR036390">
    <property type="entry name" value="WH_DNA-bd_sf"/>
</dbReference>
<comment type="caution">
    <text evidence="1">The sequence shown here is derived from an EMBL/GenBank/DDBJ whole genome shotgun (WGS) entry which is preliminary data.</text>
</comment>
<name>A0A934SV45_9BURK</name>
<dbReference type="AlphaFoldDB" id="A0A934SV45"/>